<organism evidence="1 2">
    <name type="scientific">Brevundimonas vesicularis</name>
    <name type="common">Pseudomonas vesicularis</name>
    <dbReference type="NCBI Taxonomy" id="41276"/>
    <lineage>
        <taxon>Bacteria</taxon>
        <taxon>Pseudomonadati</taxon>
        <taxon>Pseudomonadota</taxon>
        <taxon>Alphaproteobacteria</taxon>
        <taxon>Caulobacterales</taxon>
        <taxon>Caulobacteraceae</taxon>
        <taxon>Brevundimonas</taxon>
    </lineage>
</organism>
<sequence length="272" mass="28963">MRSDRGIEALRQRLKAIETDGHPTDTDRFDLGHVEADRHIGGLSSHGLHEIYAEKTADATAALGFAIGLIQRALKDRPLLWGIQAMAGLETGQIYGPGLCELGLDPGRVILVSVKEAKDLLAAGEEALSSGAAGAVLLTTWGESRVLSLTATRRLSMAAGQGRATAILTRLAAQPQPSAAETRWRVRAALSQALEADAPGRPNYGVELLRHRSGAPPKAWTMEWDRERGVFEQGGRNAGHQHAQRPALPVGLVSSVVDRSAAARGGAIRRFG</sequence>
<reference evidence="1 2" key="1">
    <citation type="submission" date="2018-06" db="EMBL/GenBank/DDBJ databases">
        <authorList>
            <consortium name="Pathogen Informatics"/>
            <person name="Doyle S."/>
        </authorList>
    </citation>
    <scope>NUCLEOTIDE SEQUENCE [LARGE SCALE GENOMIC DNA]</scope>
    <source>
        <strain evidence="1 2">NCTC11166</strain>
    </source>
</reference>
<name>A0A2X1BIZ0_BREVE</name>
<protein>
    <submittedName>
        <fullName evidence="1">Uncharacterized conserved protein</fullName>
    </submittedName>
</protein>
<dbReference type="PIRSF" id="PIRSF034285">
    <property type="entry name" value="UCP034285"/>
    <property type="match status" value="1"/>
</dbReference>
<dbReference type="SUPFAM" id="SSF52540">
    <property type="entry name" value="P-loop containing nucleoside triphosphate hydrolases"/>
    <property type="match status" value="1"/>
</dbReference>
<proteinExistence type="predicted"/>
<dbReference type="EMBL" id="UAQP01000005">
    <property type="protein sequence ID" value="SPU52532.1"/>
    <property type="molecule type" value="Genomic_DNA"/>
</dbReference>
<evidence type="ECO:0000313" key="2">
    <source>
        <dbReference type="Proteomes" id="UP000251186"/>
    </source>
</evidence>
<dbReference type="Proteomes" id="UP000251186">
    <property type="component" value="Unassembled WGS sequence"/>
</dbReference>
<evidence type="ECO:0000313" key="1">
    <source>
        <dbReference type="EMBL" id="SPU52532.1"/>
    </source>
</evidence>
<gene>
    <name evidence="1" type="ORF">NCTC11166_00864</name>
</gene>
<dbReference type="InterPro" id="IPR017026">
    <property type="entry name" value="ImuA"/>
</dbReference>
<dbReference type="Gene3D" id="3.40.50.300">
    <property type="entry name" value="P-loop containing nucleotide triphosphate hydrolases"/>
    <property type="match status" value="1"/>
</dbReference>
<accession>A0A2X1BIZ0</accession>
<dbReference type="RefSeq" id="WP_112861869.1">
    <property type="nucleotide sequence ID" value="NZ_UAQP01000005.1"/>
</dbReference>
<dbReference type="InterPro" id="IPR027417">
    <property type="entry name" value="P-loop_NTPase"/>
</dbReference>
<dbReference type="AlphaFoldDB" id="A0A2X1BIZ0"/>